<comment type="similarity">
    <text evidence="1">Belongs to the short-chain dehydrogenases/reductases (SDR) family.</text>
</comment>
<evidence type="ECO:0000313" key="7">
    <source>
        <dbReference type="Proteomes" id="UP000293902"/>
    </source>
</evidence>
<dbReference type="InterPro" id="IPR057326">
    <property type="entry name" value="KR_dom"/>
</dbReference>
<accession>A0A328F9X2</accession>
<dbReference type="FunFam" id="3.40.50.720:FF:000173">
    <property type="entry name" value="3-oxoacyl-[acyl-carrier protein] reductase"/>
    <property type="match status" value="1"/>
</dbReference>
<evidence type="ECO:0000259" key="3">
    <source>
        <dbReference type="SMART" id="SM00822"/>
    </source>
</evidence>
<reference evidence="5 6" key="1">
    <citation type="submission" date="2018-06" db="EMBL/GenBank/DDBJ databases">
        <title>Complete Genome Sequence of Desulfobacter hydrogenophilus (DSM3380).</title>
        <authorList>
            <person name="Marietou A."/>
            <person name="Schreiber L."/>
            <person name="Marshall I."/>
            <person name="Jorgensen B."/>
        </authorList>
    </citation>
    <scope>NUCLEOTIDE SEQUENCE [LARGE SCALE GENOMIC DNA]</scope>
    <source>
        <strain evidence="5 6">DSM 3380</strain>
    </source>
</reference>
<dbReference type="PRINTS" id="PR00081">
    <property type="entry name" value="GDHRDH"/>
</dbReference>
<dbReference type="EMBL" id="CP036313">
    <property type="protein sequence ID" value="QBH13365.1"/>
    <property type="molecule type" value="Genomic_DNA"/>
</dbReference>
<reference evidence="4 7" key="2">
    <citation type="submission" date="2019-02" db="EMBL/GenBank/DDBJ databases">
        <title>Complete genome sequence of Desulfobacter hydrogenophilus AcRS1.</title>
        <authorList>
            <person name="Marietou A."/>
            <person name="Lund M.B."/>
            <person name="Marshall I.P.G."/>
            <person name="Schreiber L."/>
            <person name="Jorgensen B."/>
        </authorList>
    </citation>
    <scope>NUCLEOTIDE SEQUENCE [LARGE SCALE GENOMIC DNA]</scope>
    <source>
        <strain evidence="4 7">AcRS1</strain>
    </source>
</reference>
<dbReference type="NCBIfam" id="NF009466">
    <property type="entry name" value="PRK12826.1-2"/>
    <property type="match status" value="1"/>
</dbReference>
<organism evidence="5 6">
    <name type="scientific">Desulfobacter hydrogenophilus</name>
    <dbReference type="NCBI Taxonomy" id="2291"/>
    <lineage>
        <taxon>Bacteria</taxon>
        <taxon>Pseudomonadati</taxon>
        <taxon>Thermodesulfobacteriota</taxon>
        <taxon>Desulfobacteria</taxon>
        <taxon>Desulfobacterales</taxon>
        <taxon>Desulfobacteraceae</taxon>
        <taxon>Desulfobacter</taxon>
    </lineage>
</organism>
<dbReference type="SUPFAM" id="SSF51735">
    <property type="entry name" value="NAD(P)-binding Rossmann-fold domains"/>
    <property type="match status" value="1"/>
</dbReference>
<dbReference type="InterPro" id="IPR036291">
    <property type="entry name" value="NAD(P)-bd_dom_sf"/>
</dbReference>
<dbReference type="Pfam" id="PF13561">
    <property type="entry name" value="adh_short_C2"/>
    <property type="match status" value="1"/>
</dbReference>
<proteinExistence type="inferred from homology"/>
<dbReference type="OrthoDB" id="9804774at2"/>
<evidence type="ECO:0000313" key="6">
    <source>
        <dbReference type="Proteomes" id="UP000248798"/>
    </source>
</evidence>
<name>A0A328F9X2_9BACT</name>
<dbReference type="PANTHER" id="PTHR42879:SF2">
    <property type="entry name" value="3-OXOACYL-[ACYL-CARRIER-PROTEIN] REDUCTASE FABG"/>
    <property type="match status" value="1"/>
</dbReference>
<feature type="domain" description="Ketoreductase" evidence="3">
    <location>
        <begin position="8"/>
        <end position="193"/>
    </location>
</feature>
<evidence type="ECO:0000256" key="2">
    <source>
        <dbReference type="ARBA" id="ARBA00023002"/>
    </source>
</evidence>
<dbReference type="EMBL" id="QLNI01000079">
    <property type="protein sequence ID" value="RAL99934.1"/>
    <property type="molecule type" value="Genomic_DNA"/>
</dbReference>
<protein>
    <submittedName>
        <fullName evidence="5">3-oxoacyl-ACP reductase FabG</fullName>
        <ecNumber evidence="5">1.1.1.100</ecNumber>
    </submittedName>
</protein>
<dbReference type="EC" id="1.1.1.100" evidence="5"/>
<dbReference type="AlphaFoldDB" id="A0A328F9X2"/>
<dbReference type="RefSeq" id="WP_111960610.1">
    <property type="nucleotide sequence ID" value="NZ_CP036313.1"/>
</dbReference>
<keyword evidence="7" id="KW-1185">Reference proteome</keyword>
<dbReference type="GO" id="GO:0004316">
    <property type="term" value="F:3-oxoacyl-[acyl-carrier-protein] reductase (NADPH) activity"/>
    <property type="evidence" value="ECO:0007669"/>
    <property type="project" value="UniProtKB-EC"/>
</dbReference>
<dbReference type="PANTHER" id="PTHR42879">
    <property type="entry name" value="3-OXOACYL-(ACYL-CARRIER-PROTEIN) REDUCTASE"/>
    <property type="match status" value="1"/>
</dbReference>
<dbReference type="InterPro" id="IPR050259">
    <property type="entry name" value="SDR"/>
</dbReference>
<dbReference type="SMART" id="SM00822">
    <property type="entry name" value="PKS_KR"/>
    <property type="match status" value="1"/>
</dbReference>
<dbReference type="Gene3D" id="3.40.50.720">
    <property type="entry name" value="NAD(P)-binding Rossmann-like Domain"/>
    <property type="match status" value="1"/>
</dbReference>
<sequence length="245" mass="26324">MSQKIDTKTAVITGASRGIGRAIAIELAGQGYYIFINYHSDKDGAAQTLEQVQAAGSQGEIMQFDVTDRKQSKAAIDNIVGRSETIDVLVNNAGIVDDGLFIMMKEDSWDKVIRTSLDGFYNMTKPILKRMVRQKRGAVVSIASLSGLTGNRGQANYSAAKAGLIGASRSIASEVARLGIRINVVAPGLIETDMTKDLPMTNIKTMIPMARVGRPEEVARVVKFLCSDDASYVTGQVISVNGGMF</sequence>
<dbReference type="NCBIfam" id="NF004200">
    <property type="entry name" value="PRK05653.1-5"/>
    <property type="match status" value="1"/>
</dbReference>
<evidence type="ECO:0000256" key="1">
    <source>
        <dbReference type="ARBA" id="ARBA00006484"/>
    </source>
</evidence>
<evidence type="ECO:0000313" key="5">
    <source>
        <dbReference type="EMBL" id="RAL99934.1"/>
    </source>
</evidence>
<dbReference type="InterPro" id="IPR002347">
    <property type="entry name" value="SDR_fam"/>
</dbReference>
<gene>
    <name evidence="4" type="primary">fabG</name>
    <name evidence="5" type="ORF">DO021_21765</name>
    <name evidence="4" type="ORF">EYB58_10795</name>
</gene>
<evidence type="ECO:0000313" key="4">
    <source>
        <dbReference type="EMBL" id="QBH13365.1"/>
    </source>
</evidence>
<dbReference type="Proteomes" id="UP000293902">
    <property type="component" value="Chromosome"/>
</dbReference>
<dbReference type="Proteomes" id="UP000248798">
    <property type="component" value="Unassembled WGS sequence"/>
</dbReference>
<keyword evidence="2 5" id="KW-0560">Oxidoreductase</keyword>
<dbReference type="PRINTS" id="PR00080">
    <property type="entry name" value="SDRFAMILY"/>
</dbReference>